<dbReference type="GO" id="GO:0009231">
    <property type="term" value="P:riboflavin biosynthetic process"/>
    <property type="evidence" value="ECO:0007669"/>
    <property type="project" value="InterPro"/>
</dbReference>
<reference evidence="2 3" key="2">
    <citation type="journal article" date="2017" name="Int. J. Syst. Evol. Microbiol.">
        <title>Gordonia phthalatica sp. nov., a di-n-butyl phthalate-degrading bacterium isolated from activated sludge.</title>
        <authorList>
            <person name="Jin D."/>
            <person name="Kong X."/>
            <person name="Jia M."/>
            <person name="Yu X."/>
            <person name="Wang X."/>
            <person name="Zhuang X."/>
            <person name="Deng Y."/>
            <person name="Bai Z."/>
        </authorList>
    </citation>
    <scope>NUCLEOTIDE SEQUENCE [LARGE SCALE GENOMIC DNA]</scope>
    <source>
        <strain evidence="2 3">QH-11</strain>
    </source>
</reference>
<dbReference type="AlphaFoldDB" id="A0A0N9ND28"/>
<gene>
    <name evidence="2" type="ORF">ACH46_11345</name>
</gene>
<dbReference type="InterPro" id="IPR024072">
    <property type="entry name" value="DHFR-like_dom_sf"/>
</dbReference>
<evidence type="ECO:0000313" key="3">
    <source>
        <dbReference type="Proteomes" id="UP000063789"/>
    </source>
</evidence>
<dbReference type="Pfam" id="PF01872">
    <property type="entry name" value="RibD_C"/>
    <property type="match status" value="1"/>
</dbReference>
<dbReference type="Proteomes" id="UP000063789">
    <property type="component" value="Chromosome"/>
</dbReference>
<dbReference type="RefSeq" id="WP_062392984.1">
    <property type="nucleotide sequence ID" value="NZ_CP011853.1"/>
</dbReference>
<evidence type="ECO:0000259" key="1">
    <source>
        <dbReference type="Pfam" id="PF01872"/>
    </source>
</evidence>
<organism evidence="2 3">
    <name type="scientific">Gordonia phthalatica</name>
    <dbReference type="NCBI Taxonomy" id="1136941"/>
    <lineage>
        <taxon>Bacteria</taxon>
        <taxon>Bacillati</taxon>
        <taxon>Actinomycetota</taxon>
        <taxon>Actinomycetes</taxon>
        <taxon>Mycobacteriales</taxon>
        <taxon>Gordoniaceae</taxon>
        <taxon>Gordonia</taxon>
    </lineage>
</organism>
<dbReference type="OrthoDB" id="2313602at2"/>
<dbReference type="STRING" id="1136941.ACH46_11345"/>
<dbReference type="KEGG" id="goq:ACH46_11345"/>
<reference evidence="3" key="1">
    <citation type="submission" date="2015-06" db="EMBL/GenBank/DDBJ databases">
        <title>Complete genome sequence and metabolic analysis of phthalate degradation pathway in Gordonia sp. QH-11.</title>
        <authorList>
            <person name="Jin D."/>
            <person name="Kong X."/>
            <person name="Bai Z."/>
        </authorList>
    </citation>
    <scope>NUCLEOTIDE SEQUENCE [LARGE SCALE GENOMIC DNA]</scope>
    <source>
        <strain evidence="3">QH-11</strain>
    </source>
</reference>
<name>A0A0N9ND28_9ACTN</name>
<accession>A0A0N9ND28</accession>
<dbReference type="SUPFAM" id="SSF53597">
    <property type="entry name" value="Dihydrofolate reductase-like"/>
    <property type="match status" value="1"/>
</dbReference>
<keyword evidence="3" id="KW-1185">Reference proteome</keyword>
<protein>
    <submittedName>
        <fullName evidence="2">DNA-binding protein</fullName>
    </submittedName>
</protein>
<sequence length="212" mass="23422">MAKVRVHNLNISLDGFSAGDEVTFDKPIGEAGALFSRFDGRVIWGVQHIDDPIRADHVITSTWHQGIGVEIMGRRKFGPQTGPWPDDGWVGWWGEEPPFKTPVVVLTHHEREPIEFENGTVFHFVDAPAAEALDYAKSLADGDVRLGGGPTSVREFLQADLVDFLHLVTVPVVIGSGVSIWDGGADLQDRFDVETVTIGSGLTHQFWNRRSR</sequence>
<dbReference type="GO" id="GO:0003677">
    <property type="term" value="F:DNA binding"/>
    <property type="evidence" value="ECO:0007669"/>
    <property type="project" value="UniProtKB-KW"/>
</dbReference>
<dbReference type="Gene3D" id="3.40.430.10">
    <property type="entry name" value="Dihydrofolate Reductase, subunit A"/>
    <property type="match status" value="1"/>
</dbReference>
<dbReference type="GO" id="GO:0008703">
    <property type="term" value="F:5-amino-6-(5-phosphoribosylamino)uracil reductase activity"/>
    <property type="evidence" value="ECO:0007669"/>
    <property type="project" value="InterPro"/>
</dbReference>
<evidence type="ECO:0000313" key="2">
    <source>
        <dbReference type="EMBL" id="ALG84980.1"/>
    </source>
</evidence>
<dbReference type="InterPro" id="IPR002734">
    <property type="entry name" value="RibDG_C"/>
</dbReference>
<dbReference type="PATRIC" id="fig|1136941.3.peg.2314"/>
<dbReference type="EMBL" id="CP011853">
    <property type="protein sequence ID" value="ALG84980.1"/>
    <property type="molecule type" value="Genomic_DNA"/>
</dbReference>
<keyword evidence="2" id="KW-0238">DNA-binding</keyword>
<feature type="domain" description="Bacterial bifunctional deaminase-reductase C-terminal" evidence="1">
    <location>
        <begin position="8"/>
        <end position="196"/>
    </location>
</feature>
<proteinExistence type="predicted"/>